<sequence length="321" mass="34855">MYPNTAPPQYQQQRPYPAVPFAGAPGYGTPPPAPNPAPAYAPPPPPAPSTPQPVILNIQQNAPSPTLAAPAPIQPALSEQALPQRAPVPVETSSRSTGSSICMCCCVSFVILIIISNVLRAINGNTDLETTSQGTTTPDYDYIYYGTTTISTTTTIPTGPRVPPSPPFPLFDYFFNIDHSDVDGTSVELTSGGHTTGLEYTVSTFIDVYVNSMFYTSNIHMCNKIMSHSSDGLTFEFTEFATELGYDFVYLQGVNGIQYFFSGPETPGSFDGMRLSTQFDPIQICFKSDHMIEDTGFLIRAIDGYEPENDIDANWPDKVSN</sequence>
<gene>
    <name evidence="2" type="ORF">OKIOD_LOCUS10693</name>
</gene>
<keyword evidence="3" id="KW-1185">Reference proteome</keyword>
<name>A0ABN7SPH3_OIKDI</name>
<feature type="compositionally biased region" description="Low complexity" evidence="1">
    <location>
        <begin position="7"/>
        <end position="24"/>
    </location>
</feature>
<feature type="compositionally biased region" description="Pro residues" evidence="1">
    <location>
        <begin position="28"/>
        <end position="51"/>
    </location>
</feature>
<dbReference type="InterPro" id="IPR035914">
    <property type="entry name" value="Sperma_CUB_dom_sf"/>
</dbReference>
<dbReference type="Proteomes" id="UP001158576">
    <property type="component" value="Chromosome 1"/>
</dbReference>
<reference evidence="2 3" key="1">
    <citation type="submission" date="2021-04" db="EMBL/GenBank/DDBJ databases">
        <authorList>
            <person name="Bliznina A."/>
        </authorList>
    </citation>
    <scope>NUCLEOTIDE SEQUENCE [LARGE SCALE GENOMIC DNA]</scope>
</reference>
<evidence type="ECO:0000256" key="1">
    <source>
        <dbReference type="SAM" id="MobiDB-lite"/>
    </source>
</evidence>
<dbReference type="SUPFAM" id="SSF49854">
    <property type="entry name" value="Spermadhesin, CUB domain"/>
    <property type="match status" value="1"/>
</dbReference>
<protein>
    <submittedName>
        <fullName evidence="2">Oidioi.mRNA.OKI2018_I69.chr1.g1928.t1.cds</fullName>
    </submittedName>
</protein>
<accession>A0ABN7SPH3</accession>
<proteinExistence type="predicted"/>
<evidence type="ECO:0000313" key="3">
    <source>
        <dbReference type="Proteomes" id="UP001158576"/>
    </source>
</evidence>
<feature type="region of interest" description="Disordered" evidence="1">
    <location>
        <begin position="1"/>
        <end position="54"/>
    </location>
</feature>
<dbReference type="EMBL" id="OU015566">
    <property type="protein sequence ID" value="CAG5105214.1"/>
    <property type="molecule type" value="Genomic_DNA"/>
</dbReference>
<evidence type="ECO:0000313" key="2">
    <source>
        <dbReference type="EMBL" id="CAG5105214.1"/>
    </source>
</evidence>
<organism evidence="2 3">
    <name type="scientific">Oikopleura dioica</name>
    <name type="common">Tunicate</name>
    <dbReference type="NCBI Taxonomy" id="34765"/>
    <lineage>
        <taxon>Eukaryota</taxon>
        <taxon>Metazoa</taxon>
        <taxon>Chordata</taxon>
        <taxon>Tunicata</taxon>
        <taxon>Appendicularia</taxon>
        <taxon>Copelata</taxon>
        <taxon>Oikopleuridae</taxon>
        <taxon>Oikopleura</taxon>
    </lineage>
</organism>